<evidence type="ECO:0000313" key="3">
    <source>
        <dbReference type="Proteomes" id="UP000053675"/>
    </source>
</evidence>
<dbReference type="STRING" id="472175.EL18_01495"/>
<dbReference type="InterPro" id="IPR046161">
    <property type="entry name" value="DUF6163"/>
</dbReference>
<dbReference type="OrthoDB" id="7843623at2"/>
<feature type="transmembrane region" description="Helical" evidence="1">
    <location>
        <begin position="87"/>
        <end position="106"/>
    </location>
</feature>
<evidence type="ECO:0000256" key="1">
    <source>
        <dbReference type="SAM" id="Phobius"/>
    </source>
</evidence>
<dbReference type="RefSeq" id="WP_036481314.1">
    <property type="nucleotide sequence ID" value="NZ_JMQM01000001.1"/>
</dbReference>
<dbReference type="AlphaFoldDB" id="A0A084UBX4"/>
<gene>
    <name evidence="2" type="ORF">EL18_01495</name>
</gene>
<keyword evidence="3" id="KW-1185">Reference proteome</keyword>
<dbReference type="Pfam" id="PF19660">
    <property type="entry name" value="DUF6163"/>
    <property type="match status" value="1"/>
</dbReference>
<reference evidence="2 3" key="1">
    <citation type="submission" date="2014-05" db="EMBL/GenBank/DDBJ databases">
        <title>Draft Genome Sequence of Nitratireductor basaltis Strain UMTGB225, A Marine Bacterium Isolated from Green Barrel Tunicate.</title>
        <authorList>
            <person name="Gan H.Y."/>
        </authorList>
    </citation>
    <scope>NUCLEOTIDE SEQUENCE [LARGE SCALE GENOMIC DNA]</scope>
    <source>
        <strain evidence="2 3">UMTGB225</strain>
    </source>
</reference>
<feature type="transmembrane region" description="Helical" evidence="1">
    <location>
        <begin position="112"/>
        <end position="130"/>
    </location>
</feature>
<protein>
    <recommendedName>
        <fullName evidence="4">Transmembrane protein</fullName>
    </recommendedName>
</protein>
<accession>A0A084UBX4</accession>
<dbReference type="EMBL" id="JMQM01000001">
    <property type="protein sequence ID" value="KFB10460.1"/>
    <property type="molecule type" value="Genomic_DNA"/>
</dbReference>
<dbReference type="eggNOG" id="ENOG5032TCM">
    <property type="taxonomic scope" value="Bacteria"/>
</dbReference>
<evidence type="ECO:0000313" key="2">
    <source>
        <dbReference type="EMBL" id="KFB10460.1"/>
    </source>
</evidence>
<keyword evidence="1" id="KW-0812">Transmembrane</keyword>
<dbReference type="Proteomes" id="UP000053675">
    <property type="component" value="Unassembled WGS sequence"/>
</dbReference>
<keyword evidence="1" id="KW-0472">Membrane</keyword>
<feature type="transmembrane region" description="Helical" evidence="1">
    <location>
        <begin position="58"/>
        <end position="80"/>
    </location>
</feature>
<name>A0A084UBX4_9HYPH</name>
<dbReference type="PATRIC" id="fig|472175.3.peg.1507"/>
<sequence length="140" mass="15601">MTGEARGGMQFRPAAIDAVAELFMRSLALVSLALGIAYWVRLVGFYPGEAWRFDLMPFYWRVTAAPLAVLYPFAAVGLWALASWGPVIWFAAALMEAIMHLAFPELFGSRPILLVFHLAVLLGYVGLRLARHYSQRARAN</sequence>
<proteinExistence type="predicted"/>
<keyword evidence="1" id="KW-1133">Transmembrane helix</keyword>
<organism evidence="2 3">
    <name type="scientific">Nitratireductor basaltis</name>
    <dbReference type="NCBI Taxonomy" id="472175"/>
    <lineage>
        <taxon>Bacteria</taxon>
        <taxon>Pseudomonadati</taxon>
        <taxon>Pseudomonadota</taxon>
        <taxon>Alphaproteobacteria</taxon>
        <taxon>Hyphomicrobiales</taxon>
        <taxon>Phyllobacteriaceae</taxon>
        <taxon>Nitratireductor</taxon>
    </lineage>
</organism>
<evidence type="ECO:0008006" key="4">
    <source>
        <dbReference type="Google" id="ProtNLM"/>
    </source>
</evidence>
<comment type="caution">
    <text evidence="2">The sequence shown here is derived from an EMBL/GenBank/DDBJ whole genome shotgun (WGS) entry which is preliminary data.</text>
</comment>
<feature type="transmembrane region" description="Helical" evidence="1">
    <location>
        <begin position="27"/>
        <end position="46"/>
    </location>
</feature>